<keyword evidence="8 21" id="KW-1000">Mitochondrion outer membrane</keyword>
<dbReference type="CTD" id="89941"/>
<evidence type="ECO:0000313" key="26">
    <source>
        <dbReference type="Proteomes" id="UP000001519"/>
    </source>
</evidence>
<keyword evidence="12" id="KW-0832">Ubl conjugation</keyword>
<evidence type="ECO:0000256" key="7">
    <source>
        <dbReference type="ARBA" id="ARBA00022741"/>
    </source>
</evidence>
<dbReference type="Pfam" id="PF08356">
    <property type="entry name" value="EF_assoc_2"/>
    <property type="match status" value="1"/>
</dbReference>
<evidence type="ECO:0000256" key="4">
    <source>
        <dbReference type="ARBA" id="ARBA00022692"/>
    </source>
</evidence>
<evidence type="ECO:0000256" key="20">
    <source>
        <dbReference type="ARBA" id="ARBA00093530"/>
    </source>
</evidence>
<dbReference type="InterPro" id="IPR002048">
    <property type="entry name" value="EF_hand_dom"/>
</dbReference>
<dbReference type="SUPFAM" id="SSF47473">
    <property type="entry name" value="EF-hand"/>
    <property type="match status" value="1"/>
</dbReference>
<reference evidence="26" key="1">
    <citation type="submission" date="2011-05" db="EMBL/GenBank/DDBJ databases">
        <title>Insights into the evolution of the great apes provided by the gorilla genome.</title>
        <authorList>
            <person name="Scally A."/>
        </authorList>
    </citation>
    <scope>NUCLEOTIDE SEQUENCE [LARGE SCALE GENOMIC DNA]</scope>
</reference>
<dbReference type="Ensembl" id="ENSGGOT00000013889.3">
    <property type="protein sequence ID" value="ENSGGOP00000013501.3"/>
    <property type="gene ID" value="ENSGGOG00000013831.3"/>
</dbReference>
<sequence>MRRDVRILLLGEAQVGKTSLILSLVGEEFPEEVPPRAEEITIPADVTPEKVPTHIVDYSEAEQTDEELREEIHKANVVCVVYDVSEEATIEKIRTKWIPLVNGGTTRGPRVPIILVGNKSDLRSGSSMEAVLPIMSQFPEIETCVECSAKNLRNISELFYYAQKAVLHPTAPLYDPEAKQLRPACAQALTRIFRLSDQDLDQALSDEELNAFQKSCFGHPLAPQALEDVKTVVCRNVAGGVWEDRLTLDGFLFLNTLFIQRGRHETTWTILRRFGYSDALELTADYLSPPIHVPPGCSTELNHLGYQFVQRVFEKHDQDRDGALSPVELQSLFSVFPAAPWGPELPRTVRTEAGRLPLHGYLCQWTLVTYLDVRSCLGHLGYLGYPTLCEQDSQAHAITVTREKRLDQEKGQTQRSVLLCKVVGARGVGKSAFLQAFLGRGLGHQDTREQPPGYAIDTVQVNGQEKYLILCEVGTDGLLATSLDAACDVACLMFDGSDPKSFAHCASVYKCHYMDGQTPCLFVSSKADLPQGVAVSGPSPAEFCHKHRLPAPVPFSCAGPAEPSTTIFTQLATMAAFPHLVHAELHPSSFWLRGLLGVVGAAVAAVLSFSLYRVLVKSQ</sequence>
<dbReference type="HOGENOM" id="CLU_014255_3_1_1"/>
<dbReference type="FunFam" id="1.10.238.10:FF:000021">
    <property type="entry name" value="Mitochondrial Rho GTPase"/>
    <property type="match status" value="1"/>
</dbReference>
<evidence type="ECO:0000313" key="25">
    <source>
        <dbReference type="Ensembl" id="ENSGGOP00000013501.3"/>
    </source>
</evidence>
<dbReference type="GO" id="GO:0003924">
    <property type="term" value="F:GTPase activity"/>
    <property type="evidence" value="ECO:0000318"/>
    <property type="project" value="GO_Central"/>
</dbReference>
<dbReference type="PROSITE" id="PS51419">
    <property type="entry name" value="RAB"/>
    <property type="match status" value="1"/>
</dbReference>
<keyword evidence="26" id="KW-1185">Reference proteome</keyword>
<dbReference type="InterPro" id="IPR013567">
    <property type="entry name" value="EF_hand_assoc_2"/>
</dbReference>
<dbReference type="PANTHER" id="PTHR46819:SF1">
    <property type="entry name" value="EF-HAND CALCIUM-BINDING DOMAIN-CONTAINING PROTEIN 7"/>
    <property type="match status" value="1"/>
</dbReference>
<comment type="subcellular location">
    <subcellularLocation>
        <location evidence="1 21">Mitochondrion outer membrane</location>
        <topology evidence="1 21">Single-pass type IV membrane protein</topology>
    </subcellularLocation>
</comment>
<dbReference type="InterPro" id="IPR021181">
    <property type="entry name" value="Miro"/>
</dbReference>
<proteinExistence type="inferred from homology"/>
<evidence type="ECO:0000256" key="6">
    <source>
        <dbReference type="ARBA" id="ARBA00022737"/>
    </source>
</evidence>
<keyword evidence="14 21" id="KW-0496">Mitochondrion</keyword>
<keyword evidence="5" id="KW-0479">Metal-binding</keyword>
<evidence type="ECO:0000256" key="12">
    <source>
        <dbReference type="ARBA" id="ARBA00022843"/>
    </source>
</evidence>
<dbReference type="EC" id="3.6.5.-" evidence="21"/>
<dbReference type="CDD" id="cd01892">
    <property type="entry name" value="Miro2"/>
    <property type="match status" value="1"/>
</dbReference>
<comment type="catalytic activity">
    <reaction evidence="18">
        <text>ATP + H2O = ADP + phosphate + H(+)</text>
        <dbReference type="Rhea" id="RHEA:13065"/>
        <dbReference type="ChEBI" id="CHEBI:15377"/>
        <dbReference type="ChEBI" id="CHEBI:15378"/>
        <dbReference type="ChEBI" id="CHEBI:30616"/>
        <dbReference type="ChEBI" id="CHEBI:43474"/>
        <dbReference type="ChEBI" id="CHEBI:456216"/>
    </reaction>
    <physiologicalReaction direction="left-to-right" evidence="18">
        <dbReference type="Rhea" id="RHEA:13066"/>
    </physiologicalReaction>
</comment>
<evidence type="ECO:0000256" key="19">
    <source>
        <dbReference type="ARBA" id="ARBA00049117"/>
    </source>
</evidence>
<dbReference type="PROSITE" id="PS00018">
    <property type="entry name" value="EF_HAND_1"/>
    <property type="match status" value="1"/>
</dbReference>
<evidence type="ECO:0000256" key="8">
    <source>
        <dbReference type="ARBA" id="ARBA00022787"/>
    </source>
</evidence>
<dbReference type="OMA" id="FWFAQKA"/>
<dbReference type="GO" id="GO:0005525">
    <property type="term" value="F:GTP binding"/>
    <property type="evidence" value="ECO:0000318"/>
    <property type="project" value="GO_Central"/>
</dbReference>
<comment type="catalytic activity">
    <reaction evidence="19">
        <text>GTP + H2O = GDP + phosphate + H(+)</text>
        <dbReference type="Rhea" id="RHEA:19669"/>
        <dbReference type="ChEBI" id="CHEBI:15377"/>
        <dbReference type="ChEBI" id="CHEBI:15378"/>
        <dbReference type="ChEBI" id="CHEBI:37565"/>
        <dbReference type="ChEBI" id="CHEBI:43474"/>
        <dbReference type="ChEBI" id="CHEBI:58189"/>
    </reaction>
    <physiologicalReaction direction="left-to-right" evidence="19">
        <dbReference type="Rhea" id="RHEA:19670"/>
    </physiologicalReaction>
</comment>
<gene>
    <name evidence="25" type="primary">RHOT2</name>
</gene>
<evidence type="ECO:0000256" key="13">
    <source>
        <dbReference type="ARBA" id="ARBA00022989"/>
    </source>
</evidence>
<dbReference type="GO" id="GO:0047497">
    <property type="term" value="P:mitochondrion transport along microtubule"/>
    <property type="evidence" value="ECO:0000318"/>
    <property type="project" value="GO_Central"/>
</dbReference>
<dbReference type="RefSeq" id="XP_055220752.1">
    <property type="nucleotide sequence ID" value="XM_055364777.2"/>
</dbReference>
<keyword evidence="6" id="KW-0677">Repeat</keyword>
<keyword evidence="9 21" id="KW-0378">Hydrolase</keyword>
<dbReference type="GO" id="GO:0000287">
    <property type="term" value="F:magnesium ion binding"/>
    <property type="evidence" value="ECO:0007669"/>
    <property type="project" value="Ensembl"/>
</dbReference>
<evidence type="ECO:0000256" key="9">
    <source>
        <dbReference type="ARBA" id="ARBA00022801"/>
    </source>
</evidence>
<dbReference type="GO" id="GO:0005509">
    <property type="term" value="F:calcium ion binding"/>
    <property type="evidence" value="ECO:0007669"/>
    <property type="project" value="InterPro"/>
</dbReference>
<dbReference type="Pfam" id="PF00071">
    <property type="entry name" value="Ras"/>
    <property type="match status" value="1"/>
</dbReference>
<dbReference type="GO" id="GO:0005741">
    <property type="term" value="C:mitochondrial outer membrane"/>
    <property type="evidence" value="ECO:0000318"/>
    <property type="project" value="GO_Central"/>
</dbReference>
<dbReference type="SMART" id="SM00173">
    <property type="entry name" value="RAS"/>
    <property type="match status" value="1"/>
</dbReference>
<dbReference type="GO" id="GO:0019725">
    <property type="term" value="P:cellular homeostasis"/>
    <property type="evidence" value="ECO:0007669"/>
    <property type="project" value="Ensembl"/>
</dbReference>
<comment type="similarity">
    <text evidence="2 21">Belongs to the mitochondrial Rho GTPase family.</text>
</comment>
<dbReference type="Bgee" id="ENSGGOG00000013831">
    <property type="expression patterns" value="Expressed in cerebellum and 5 other cell types or tissues"/>
</dbReference>
<keyword evidence="7 21" id="KW-0547">Nucleotide-binding</keyword>
<dbReference type="FunFam" id="3.40.50.300:FF:001117">
    <property type="entry name" value="Mitochondrial Rho GTPase 2"/>
    <property type="match status" value="1"/>
</dbReference>
<reference evidence="25" key="3">
    <citation type="submission" date="2025-08" db="UniProtKB">
        <authorList>
            <consortium name="Ensembl"/>
        </authorList>
    </citation>
    <scope>IDENTIFICATION</scope>
</reference>
<dbReference type="AlphaFoldDB" id="G3RDA3"/>
<evidence type="ECO:0000256" key="11">
    <source>
        <dbReference type="ARBA" id="ARBA00022842"/>
    </source>
</evidence>
<dbReference type="EMBL" id="CABD030098286">
    <property type="status" value="NOT_ANNOTATED_CDS"/>
    <property type="molecule type" value="Genomic_DNA"/>
</dbReference>
<dbReference type="InterPro" id="IPR011992">
    <property type="entry name" value="EF-hand-dom_pair"/>
</dbReference>
<evidence type="ECO:0000256" key="10">
    <source>
        <dbReference type="ARBA" id="ARBA00022837"/>
    </source>
</evidence>
<reference evidence="25 26" key="2">
    <citation type="journal article" date="2012" name="Nature">
        <title>Insights into hominid evolution from the gorilla genome sequence.</title>
        <authorList>
            <person name="Scally A."/>
            <person name="Dutheil J.Y."/>
            <person name="Hillier L.W."/>
            <person name="Jordan G.E."/>
            <person name="Goodhead I."/>
            <person name="Herrero J."/>
            <person name="Hobolth A."/>
            <person name="Lappalainen T."/>
            <person name="Mailund T."/>
            <person name="Marques-Bonet T."/>
            <person name="McCarthy S."/>
            <person name="Montgomery S.H."/>
            <person name="Schwalie P.C."/>
            <person name="Tang Y.A."/>
            <person name="Ward M.C."/>
            <person name="Xue Y."/>
            <person name="Yngvadottir B."/>
            <person name="Alkan C."/>
            <person name="Andersen L.N."/>
            <person name="Ayub Q."/>
            <person name="Ball E.V."/>
            <person name="Beal K."/>
            <person name="Bradley B.J."/>
            <person name="Chen Y."/>
            <person name="Clee C.M."/>
            <person name="Fitzgerald S."/>
            <person name="Graves T.A."/>
            <person name="Gu Y."/>
            <person name="Heath P."/>
            <person name="Heger A."/>
            <person name="Karakoc E."/>
            <person name="Kolb-Kokocinski A."/>
            <person name="Laird G.K."/>
            <person name="Lunter G."/>
            <person name="Meader S."/>
            <person name="Mort M."/>
            <person name="Mullikin J.C."/>
            <person name="Munch K."/>
            <person name="O'Connor T.D."/>
            <person name="Phillips A.D."/>
            <person name="Prado-Martinez J."/>
            <person name="Rogers A.S."/>
            <person name="Sajjadian S."/>
            <person name="Schmidt D."/>
            <person name="Shaw K."/>
            <person name="Simpson J.T."/>
            <person name="Stenson P.D."/>
            <person name="Turner D.J."/>
            <person name="Vigilant L."/>
            <person name="Vilella A.J."/>
            <person name="Whitener W."/>
            <person name="Zhu B."/>
            <person name="Cooper D.N."/>
            <person name="de Jong P."/>
            <person name="Dermitzakis E.T."/>
            <person name="Eichler E.E."/>
            <person name="Flicek P."/>
            <person name="Goldman N."/>
            <person name="Mundy N.I."/>
            <person name="Ning Z."/>
            <person name="Odom D.T."/>
            <person name="Ponting C.P."/>
            <person name="Quail M.A."/>
            <person name="Ryder O.A."/>
            <person name="Searle S.M."/>
            <person name="Warren W.C."/>
            <person name="Wilson R.K."/>
            <person name="Schierup M.H."/>
            <person name="Rogers J."/>
            <person name="Tyler-Smith C."/>
            <person name="Durbin R."/>
        </authorList>
    </citation>
    <scope>NUCLEOTIDE SEQUENCE [LARGE SCALE GENOMIC DNA]</scope>
</reference>
<keyword evidence="10 21" id="KW-0106">Calcium</keyword>
<evidence type="ECO:0000256" key="16">
    <source>
        <dbReference type="ARBA" id="ARBA00023136"/>
    </source>
</evidence>
<dbReference type="Proteomes" id="UP000001519">
    <property type="component" value="Chromosome 16"/>
</dbReference>
<dbReference type="STRING" id="9593.ENSGGOP00000013501"/>
<dbReference type="Pfam" id="PF08355">
    <property type="entry name" value="EF_assoc_1"/>
    <property type="match status" value="1"/>
</dbReference>
<dbReference type="PIRSF" id="PIRSF037488">
    <property type="entry name" value="Mt_Rho_GTPase"/>
    <property type="match status" value="1"/>
</dbReference>
<evidence type="ECO:0000259" key="23">
    <source>
        <dbReference type="PROSITE" id="PS50222"/>
    </source>
</evidence>
<evidence type="ECO:0000256" key="5">
    <source>
        <dbReference type="ARBA" id="ARBA00022723"/>
    </source>
</evidence>
<evidence type="ECO:0000259" key="24">
    <source>
        <dbReference type="PROSITE" id="PS51423"/>
    </source>
</evidence>
<dbReference type="SUPFAM" id="SSF52540">
    <property type="entry name" value="P-loop containing nucleoside triphosphate hydrolases"/>
    <property type="match status" value="2"/>
</dbReference>
<feature type="domain" description="Miro" evidence="24">
    <location>
        <begin position="415"/>
        <end position="577"/>
    </location>
</feature>
<keyword evidence="11" id="KW-0460">Magnesium</keyword>
<reference evidence="25" key="4">
    <citation type="submission" date="2025-09" db="UniProtKB">
        <authorList>
            <consortium name="Ensembl"/>
        </authorList>
    </citation>
    <scope>IDENTIFICATION</scope>
</reference>
<comment type="subunit">
    <text evidence="20">Homodimer. Interacts with the kinesin-binding proteins TRAK1/OIP106 and TRAK2/GRIF1, forming a link between mitochondria and the trafficking apparatus of the microtubules. Interacts with ARMCX3. Found in a complex with KIF5B, OGT, RHOT1 and TRAK1.</text>
</comment>
<dbReference type="GO" id="GO:0097345">
    <property type="term" value="P:mitochondrial outer membrane permeabilization"/>
    <property type="evidence" value="ECO:0007669"/>
    <property type="project" value="Ensembl"/>
</dbReference>
<keyword evidence="3" id="KW-1017">Isopeptide bond</keyword>
<dbReference type="Gene3D" id="3.40.50.300">
    <property type="entry name" value="P-loop containing nucleotide triphosphate hydrolases"/>
    <property type="match status" value="2"/>
</dbReference>
<evidence type="ECO:0000256" key="15">
    <source>
        <dbReference type="ARBA" id="ARBA00023134"/>
    </source>
</evidence>
<keyword evidence="16 21" id="KW-0472">Membrane</keyword>
<dbReference type="eggNOG" id="KOG1707">
    <property type="taxonomic scope" value="Eukaryota"/>
</dbReference>
<dbReference type="GO" id="GO:0007005">
    <property type="term" value="P:mitochondrion organization"/>
    <property type="evidence" value="ECO:0000318"/>
    <property type="project" value="GO_Central"/>
</dbReference>
<dbReference type="InterPro" id="IPR013566">
    <property type="entry name" value="EF_hand_assoc_1"/>
</dbReference>
<evidence type="ECO:0000256" key="18">
    <source>
        <dbReference type="ARBA" id="ARBA00048778"/>
    </source>
</evidence>
<evidence type="ECO:0000256" key="3">
    <source>
        <dbReference type="ARBA" id="ARBA00022499"/>
    </source>
</evidence>
<dbReference type="FunFam" id="3.40.50.300:FF:000170">
    <property type="entry name" value="Mitochondrial Rho GTPase"/>
    <property type="match status" value="1"/>
</dbReference>
<dbReference type="InParanoid" id="G3RDA3"/>
<feature type="domain" description="Miro" evidence="24">
    <location>
        <begin position="2"/>
        <end position="168"/>
    </location>
</feature>
<keyword evidence="15 21" id="KW-0342">GTP-binding</keyword>
<evidence type="ECO:0000256" key="1">
    <source>
        <dbReference type="ARBA" id="ARBA00004200"/>
    </source>
</evidence>
<organism evidence="25 26">
    <name type="scientific">Gorilla gorilla gorilla</name>
    <name type="common">Western lowland gorilla</name>
    <dbReference type="NCBI Taxonomy" id="9595"/>
    <lineage>
        <taxon>Eukaryota</taxon>
        <taxon>Metazoa</taxon>
        <taxon>Chordata</taxon>
        <taxon>Craniata</taxon>
        <taxon>Vertebrata</taxon>
        <taxon>Euteleostomi</taxon>
        <taxon>Mammalia</taxon>
        <taxon>Eutheria</taxon>
        <taxon>Euarchontoglires</taxon>
        <taxon>Primates</taxon>
        <taxon>Haplorrhini</taxon>
        <taxon>Catarrhini</taxon>
        <taxon>Hominidae</taxon>
        <taxon>Gorilla</taxon>
    </lineage>
</organism>
<dbReference type="InterPro" id="IPR027417">
    <property type="entry name" value="P-loop_NTPase"/>
</dbReference>
<accession>G3RDA3</accession>
<name>G3RDA3_GORGO</name>
<dbReference type="PROSITE" id="PS51423">
    <property type="entry name" value="MIRO"/>
    <property type="match status" value="2"/>
</dbReference>
<dbReference type="GeneTree" id="ENSGT00940000158109"/>
<protein>
    <recommendedName>
        <fullName evidence="21">Mitochondrial Rho GTPase</fullName>
        <ecNumber evidence="21">3.6.5.-</ecNumber>
    </recommendedName>
</protein>
<keyword evidence="13 22" id="KW-1133">Transmembrane helix</keyword>
<dbReference type="InterPro" id="IPR052266">
    <property type="entry name" value="Miro-EF-hand_domain"/>
</dbReference>
<evidence type="ECO:0000256" key="22">
    <source>
        <dbReference type="SAM" id="Phobius"/>
    </source>
</evidence>
<dbReference type="SMART" id="SM00175">
    <property type="entry name" value="RAB"/>
    <property type="match status" value="1"/>
</dbReference>
<dbReference type="Gene3D" id="1.10.238.10">
    <property type="entry name" value="EF-hand"/>
    <property type="match status" value="2"/>
</dbReference>
<keyword evidence="4 22" id="KW-0812">Transmembrane</keyword>
<feature type="transmembrane region" description="Helical" evidence="22">
    <location>
        <begin position="590"/>
        <end position="615"/>
    </location>
</feature>
<dbReference type="GO" id="GO:0019003">
    <property type="term" value="F:GDP binding"/>
    <property type="evidence" value="ECO:0007669"/>
    <property type="project" value="Ensembl"/>
</dbReference>
<comment type="function">
    <text evidence="21">Atypical mitochondrial nucleoside-triphosphatase (NTPase) involved in mitochondrial trafficking. Probably involved in control of anterograde transport of mitochondria and their subcellular distribution. Can hydrolyze GTP, ATP and UTP.</text>
</comment>
<feature type="domain" description="EF-hand" evidence="23">
    <location>
        <begin position="304"/>
        <end position="339"/>
    </location>
</feature>
<dbReference type="PRINTS" id="PR00449">
    <property type="entry name" value="RASTRNSFRMNG"/>
</dbReference>
<evidence type="ECO:0000256" key="21">
    <source>
        <dbReference type="PIRNR" id="PIRNR037488"/>
    </source>
</evidence>
<evidence type="ECO:0000256" key="17">
    <source>
        <dbReference type="ARBA" id="ARBA00047358"/>
    </source>
</evidence>
<dbReference type="InterPro" id="IPR020860">
    <property type="entry name" value="MIRO_dom"/>
</dbReference>
<dbReference type="FunCoup" id="G3RDA3">
    <property type="interactions" value="2585"/>
</dbReference>
<dbReference type="SMART" id="SM00174">
    <property type="entry name" value="RHO"/>
    <property type="match status" value="1"/>
</dbReference>
<dbReference type="InterPro" id="IPR001806">
    <property type="entry name" value="Small_GTPase"/>
</dbReference>
<dbReference type="InterPro" id="IPR018247">
    <property type="entry name" value="EF_Hand_1_Ca_BS"/>
</dbReference>
<comment type="catalytic activity">
    <reaction evidence="17">
        <text>UTP + H2O = UDP + phosphate + H(+)</text>
        <dbReference type="Rhea" id="RHEA:64900"/>
        <dbReference type="ChEBI" id="CHEBI:15377"/>
        <dbReference type="ChEBI" id="CHEBI:15378"/>
        <dbReference type="ChEBI" id="CHEBI:43474"/>
        <dbReference type="ChEBI" id="CHEBI:46398"/>
        <dbReference type="ChEBI" id="CHEBI:58223"/>
    </reaction>
    <physiologicalReaction direction="left-to-right" evidence="17">
        <dbReference type="Rhea" id="RHEA:64901"/>
    </physiologicalReaction>
</comment>
<dbReference type="GeneID" id="101127353"/>
<evidence type="ECO:0000256" key="2">
    <source>
        <dbReference type="ARBA" id="ARBA00007981"/>
    </source>
</evidence>
<dbReference type="GO" id="GO:0016887">
    <property type="term" value="F:ATP hydrolysis activity"/>
    <property type="evidence" value="ECO:0007669"/>
    <property type="project" value="Ensembl"/>
</dbReference>
<dbReference type="FunFam" id="1.10.238.10:FF:000011">
    <property type="entry name" value="Mitochondrial Rho GTPase"/>
    <property type="match status" value="1"/>
</dbReference>
<dbReference type="PANTHER" id="PTHR46819">
    <property type="entry name" value="EF-HAND CALCIUM-BINDING DOMAIN-CONTAINING PROTEIN 7"/>
    <property type="match status" value="1"/>
</dbReference>
<evidence type="ECO:0000256" key="14">
    <source>
        <dbReference type="ARBA" id="ARBA00023128"/>
    </source>
</evidence>
<dbReference type="PROSITE" id="PS50222">
    <property type="entry name" value="EF_HAND_2"/>
    <property type="match status" value="1"/>
</dbReference>
<dbReference type="CDD" id="cd01893">
    <property type="entry name" value="Miro1"/>
    <property type="match status" value="1"/>
</dbReference>